<keyword evidence="2" id="KW-1185">Reference proteome</keyword>
<protein>
    <submittedName>
        <fullName evidence="1">Uncharacterized protein</fullName>
    </submittedName>
</protein>
<gene>
    <name evidence="1" type="ORF">JMJ35_005689</name>
</gene>
<dbReference type="EMBL" id="JAFEKC020000012">
    <property type="protein sequence ID" value="KAK0511839.1"/>
    <property type="molecule type" value="Genomic_DNA"/>
</dbReference>
<sequence length="338" mass="38861">MASFTLLPLEILLKIRSHLVQPRDILTFTTLTRNTYAHIDLLLYSTITIHHSYYPHKYSRDSKDNLRLSDLQPIDGTLWKLERALKHKTKFISSLKKLDIHLHTSLFCFTAGDDIYKLLPGLYHLKHFRLITEVLNEEAYSPERDKISPARLAIALKGSTYKTLETLELALGCDRHDTDGTQLGDMKSFVALKKLSVQSYVLLGGYNVKGLDYNPNTWSRPMLSEILPASLLHLRIHCGAADTGTPWDAAEFDNYDSTKKHQRRDRDEAVAHLTEPVNWGPIKWGHHDETFQPLEEMNAKVVRVLKSARNCMCPHGDYWREVNEMTRLVDRLDVIGED</sequence>
<organism evidence="1 2">
    <name type="scientific">Cladonia borealis</name>
    <dbReference type="NCBI Taxonomy" id="184061"/>
    <lineage>
        <taxon>Eukaryota</taxon>
        <taxon>Fungi</taxon>
        <taxon>Dikarya</taxon>
        <taxon>Ascomycota</taxon>
        <taxon>Pezizomycotina</taxon>
        <taxon>Lecanoromycetes</taxon>
        <taxon>OSLEUM clade</taxon>
        <taxon>Lecanoromycetidae</taxon>
        <taxon>Lecanorales</taxon>
        <taxon>Lecanorineae</taxon>
        <taxon>Cladoniaceae</taxon>
        <taxon>Cladonia</taxon>
    </lineage>
</organism>
<comment type="caution">
    <text evidence="1">The sequence shown here is derived from an EMBL/GenBank/DDBJ whole genome shotgun (WGS) entry which is preliminary data.</text>
</comment>
<dbReference type="AlphaFoldDB" id="A0AA39R0X3"/>
<evidence type="ECO:0000313" key="1">
    <source>
        <dbReference type="EMBL" id="KAK0511839.1"/>
    </source>
</evidence>
<name>A0AA39R0X3_9LECA</name>
<accession>A0AA39R0X3</accession>
<dbReference type="Proteomes" id="UP001166286">
    <property type="component" value="Unassembled WGS sequence"/>
</dbReference>
<evidence type="ECO:0000313" key="2">
    <source>
        <dbReference type="Proteomes" id="UP001166286"/>
    </source>
</evidence>
<proteinExistence type="predicted"/>
<reference evidence="1" key="1">
    <citation type="submission" date="2023-03" db="EMBL/GenBank/DDBJ databases">
        <title>Complete genome of Cladonia borealis.</title>
        <authorList>
            <person name="Park H."/>
        </authorList>
    </citation>
    <scope>NUCLEOTIDE SEQUENCE</scope>
    <source>
        <strain evidence="1">ANT050790</strain>
    </source>
</reference>